<dbReference type="PANTHER" id="PTHR48003">
    <property type="entry name" value="OS07G0626500 PROTEIN"/>
    <property type="match status" value="1"/>
</dbReference>
<comment type="caution">
    <text evidence="7">The sequence shown here is derived from an EMBL/GenBank/DDBJ whole genome shotgun (WGS) entry which is preliminary data.</text>
</comment>
<keyword evidence="6" id="KW-0325">Glycoprotein</keyword>
<sequence>MEFFDISNNSLEGDLISDIGKMARLKVLNLATNGFSGELPNELSKLIYLEFLDLSNNKFVGKLPDKLSPNLTMFNVSYNDLTGHIPENLKQFPSSSFRPGNEKLNLPNNFSMPDNIPIKGKYHSSQGRLARPSFPTTAFSFSTDHIFSSESRSLSISGQSKFIAEITELGLCQGTLDTSSTSEILSLVDNLPTSSEITPCPDSPLTSFPRYMPNLCNNNSPNRLTGDLLFLDCSLSFTEAELADAPAEVLGTSSYGTLYKVTLDSGHVLTAKRLRFGIFERKMDFVRGARRIGSMRHPKINPLRACYFGPWEEVRILYADYIHGESLALHLYGLDYNSCLTDYGLHGLMTPAAIAEQIRNLGALGYCAPELATASRPVPSFQANVYAFGVILMEISTGKSAGDLISDSDSSNHPRVEFVVSISDISAFKLDSGLRSPRNGSCNGPTMDKVEEEVQSKRTQKLRVLKNLWSSNIGPTNLKHMGQKENEAKWSQKGEESIENKQGKKLITTSSHQKVDMVGQTPFLISYNVKGIDGVQDDRSEEKSNNRKTAKTIEERLDQALANNKWKAMRNSISVSSLTGHKSDHNPILTECYLKRKKRERRREKLYSFEQLRLEDEECEGLVKSFWYMGNKFSKKVARVG</sequence>
<comment type="subcellular location">
    <subcellularLocation>
        <location evidence="1">Membrane</location>
    </subcellularLocation>
</comment>
<reference evidence="7 8" key="1">
    <citation type="submission" date="2024-01" db="EMBL/GenBank/DDBJ databases">
        <title>The genomes of 5 underutilized Papilionoideae crops provide insights into root nodulation and disease resistanc.</title>
        <authorList>
            <person name="Yuan L."/>
        </authorList>
    </citation>
    <scope>NUCLEOTIDE SEQUENCE [LARGE SCALE GENOMIC DNA]</scope>
    <source>
        <strain evidence="7">ZHUSHIDOU_FW_LH</strain>
        <tissue evidence="7">Leaf</tissue>
    </source>
</reference>
<dbReference type="FunFam" id="3.80.10.10:FF:000041">
    <property type="entry name" value="LRR receptor-like serine/threonine-protein kinase ERECTA"/>
    <property type="match status" value="1"/>
</dbReference>
<dbReference type="InterPro" id="IPR011009">
    <property type="entry name" value="Kinase-like_dom_sf"/>
</dbReference>
<evidence type="ECO:0000256" key="5">
    <source>
        <dbReference type="ARBA" id="ARBA00023136"/>
    </source>
</evidence>
<evidence type="ECO:0000256" key="4">
    <source>
        <dbReference type="ARBA" id="ARBA00022737"/>
    </source>
</evidence>
<dbReference type="InterPro" id="IPR053059">
    <property type="entry name" value="Inactive_SerThr-Kinase_ABA"/>
</dbReference>
<proteinExistence type="predicted"/>
<evidence type="ECO:0000256" key="3">
    <source>
        <dbReference type="ARBA" id="ARBA00022729"/>
    </source>
</evidence>
<dbReference type="EMBL" id="JAYWIO010000003">
    <property type="protein sequence ID" value="KAK7274554.1"/>
    <property type="molecule type" value="Genomic_DNA"/>
</dbReference>
<evidence type="ECO:0000313" key="7">
    <source>
        <dbReference type="EMBL" id="KAK7274554.1"/>
    </source>
</evidence>
<keyword evidence="2" id="KW-0433">Leucine-rich repeat</keyword>
<dbReference type="Gene3D" id="1.10.510.10">
    <property type="entry name" value="Transferase(Phosphotransferase) domain 1"/>
    <property type="match status" value="1"/>
</dbReference>
<accession>A0AAN9IDR6</accession>
<gene>
    <name evidence="7" type="ORF">RIF29_15650</name>
</gene>
<dbReference type="InterPro" id="IPR032675">
    <property type="entry name" value="LRR_dom_sf"/>
</dbReference>
<keyword evidence="8" id="KW-1185">Reference proteome</keyword>
<dbReference type="PANTHER" id="PTHR48003:SF5">
    <property type="entry name" value="OS07G0626500 PROTEIN"/>
    <property type="match status" value="1"/>
</dbReference>
<keyword evidence="3" id="KW-0732">Signal</keyword>
<dbReference type="GO" id="GO:0016020">
    <property type="term" value="C:membrane"/>
    <property type="evidence" value="ECO:0007669"/>
    <property type="project" value="UniProtKB-SubCell"/>
</dbReference>
<protein>
    <recommendedName>
        <fullName evidence="9">Protein kinase domain-containing protein</fullName>
    </recommendedName>
</protein>
<dbReference type="Proteomes" id="UP001372338">
    <property type="component" value="Unassembled WGS sequence"/>
</dbReference>
<evidence type="ECO:0000256" key="2">
    <source>
        <dbReference type="ARBA" id="ARBA00022614"/>
    </source>
</evidence>
<evidence type="ECO:0000313" key="8">
    <source>
        <dbReference type="Proteomes" id="UP001372338"/>
    </source>
</evidence>
<dbReference type="InterPro" id="IPR001611">
    <property type="entry name" value="Leu-rich_rpt"/>
</dbReference>
<evidence type="ECO:0000256" key="6">
    <source>
        <dbReference type="ARBA" id="ARBA00023180"/>
    </source>
</evidence>
<dbReference type="SUPFAM" id="SSF52058">
    <property type="entry name" value="L domain-like"/>
    <property type="match status" value="1"/>
</dbReference>
<dbReference type="Gene3D" id="3.80.10.10">
    <property type="entry name" value="Ribonuclease Inhibitor"/>
    <property type="match status" value="1"/>
</dbReference>
<dbReference type="Pfam" id="PF00560">
    <property type="entry name" value="LRR_1"/>
    <property type="match status" value="3"/>
</dbReference>
<name>A0AAN9IDR6_CROPI</name>
<evidence type="ECO:0008006" key="9">
    <source>
        <dbReference type="Google" id="ProtNLM"/>
    </source>
</evidence>
<dbReference type="SUPFAM" id="SSF56112">
    <property type="entry name" value="Protein kinase-like (PK-like)"/>
    <property type="match status" value="1"/>
</dbReference>
<keyword evidence="5" id="KW-0472">Membrane</keyword>
<evidence type="ECO:0000256" key="1">
    <source>
        <dbReference type="ARBA" id="ARBA00004370"/>
    </source>
</evidence>
<keyword evidence="4" id="KW-0677">Repeat</keyword>
<organism evidence="7 8">
    <name type="scientific">Crotalaria pallida</name>
    <name type="common">Smooth rattlebox</name>
    <name type="synonym">Crotalaria striata</name>
    <dbReference type="NCBI Taxonomy" id="3830"/>
    <lineage>
        <taxon>Eukaryota</taxon>
        <taxon>Viridiplantae</taxon>
        <taxon>Streptophyta</taxon>
        <taxon>Embryophyta</taxon>
        <taxon>Tracheophyta</taxon>
        <taxon>Spermatophyta</taxon>
        <taxon>Magnoliopsida</taxon>
        <taxon>eudicotyledons</taxon>
        <taxon>Gunneridae</taxon>
        <taxon>Pentapetalae</taxon>
        <taxon>rosids</taxon>
        <taxon>fabids</taxon>
        <taxon>Fabales</taxon>
        <taxon>Fabaceae</taxon>
        <taxon>Papilionoideae</taxon>
        <taxon>50 kb inversion clade</taxon>
        <taxon>genistoids sensu lato</taxon>
        <taxon>core genistoids</taxon>
        <taxon>Crotalarieae</taxon>
        <taxon>Crotalaria</taxon>
    </lineage>
</organism>
<dbReference type="AlphaFoldDB" id="A0AAN9IDR6"/>